<feature type="compositionally biased region" description="Low complexity" evidence="1">
    <location>
        <begin position="57"/>
        <end position="72"/>
    </location>
</feature>
<reference evidence="2" key="1">
    <citation type="submission" date="2023-10" db="EMBL/GenBank/DDBJ databases">
        <authorList>
            <person name="Chen Y."/>
            <person name="Shah S."/>
            <person name="Dougan E. K."/>
            <person name="Thang M."/>
            <person name="Chan C."/>
        </authorList>
    </citation>
    <scope>NUCLEOTIDE SEQUENCE [LARGE SCALE GENOMIC DNA]</scope>
</reference>
<dbReference type="Proteomes" id="UP001189429">
    <property type="component" value="Unassembled WGS sequence"/>
</dbReference>
<sequence length="223" mass="23959">MHHIDCASQTAPCRLVHIGDTMHRPCREYCTSRMHGATVWGHERTRPHRETREEATTGRASGGSARSTAATRMEGGQRHRLHSSGGGGEEEEEEEEEEQEEEEALSPVPRCNAAPARHRASSEQGRPPPGAPPPSQAQRGLCRALPPWRARIGEQKHAASPEGPRRGGRRVLDGILPPCSALRPQRTGAAAACSGAPAAAAKLCGRMAGATLLREPYEAATLR</sequence>
<comment type="caution">
    <text evidence="2">The sequence shown here is derived from an EMBL/GenBank/DDBJ whole genome shotgun (WGS) entry which is preliminary data.</text>
</comment>
<organism evidence="2 3">
    <name type="scientific">Prorocentrum cordatum</name>
    <dbReference type="NCBI Taxonomy" id="2364126"/>
    <lineage>
        <taxon>Eukaryota</taxon>
        <taxon>Sar</taxon>
        <taxon>Alveolata</taxon>
        <taxon>Dinophyceae</taxon>
        <taxon>Prorocentrales</taxon>
        <taxon>Prorocentraceae</taxon>
        <taxon>Prorocentrum</taxon>
    </lineage>
</organism>
<feature type="region of interest" description="Disordered" evidence="1">
    <location>
        <begin position="41"/>
        <end position="172"/>
    </location>
</feature>
<feature type="compositionally biased region" description="Basic and acidic residues" evidence="1">
    <location>
        <begin position="41"/>
        <end position="56"/>
    </location>
</feature>
<feature type="compositionally biased region" description="Acidic residues" evidence="1">
    <location>
        <begin position="88"/>
        <end position="104"/>
    </location>
</feature>
<evidence type="ECO:0000313" key="3">
    <source>
        <dbReference type="Proteomes" id="UP001189429"/>
    </source>
</evidence>
<feature type="compositionally biased region" description="Basic and acidic residues" evidence="1">
    <location>
        <begin position="151"/>
        <end position="165"/>
    </location>
</feature>
<name>A0ABN9W746_9DINO</name>
<protein>
    <submittedName>
        <fullName evidence="2">Uncharacterized protein</fullName>
    </submittedName>
</protein>
<evidence type="ECO:0000256" key="1">
    <source>
        <dbReference type="SAM" id="MobiDB-lite"/>
    </source>
</evidence>
<dbReference type="EMBL" id="CAUYUJ010018129">
    <property type="protein sequence ID" value="CAK0880880.1"/>
    <property type="molecule type" value="Genomic_DNA"/>
</dbReference>
<accession>A0ABN9W746</accession>
<evidence type="ECO:0000313" key="2">
    <source>
        <dbReference type="EMBL" id="CAK0880880.1"/>
    </source>
</evidence>
<feature type="compositionally biased region" description="Pro residues" evidence="1">
    <location>
        <begin position="126"/>
        <end position="135"/>
    </location>
</feature>
<gene>
    <name evidence="2" type="ORF">PCOR1329_LOCUS63902</name>
</gene>
<proteinExistence type="predicted"/>
<keyword evidence="3" id="KW-1185">Reference proteome</keyword>